<proteinExistence type="predicted"/>
<evidence type="ECO:0000256" key="1">
    <source>
        <dbReference type="SAM" id="Phobius"/>
    </source>
</evidence>
<gene>
    <name evidence="2" type="ORF">GMD78_15490</name>
</gene>
<name>A0A6N8FK65_9BACI</name>
<dbReference type="EMBL" id="WOCA01000014">
    <property type="protein sequence ID" value="MUK89773.1"/>
    <property type="molecule type" value="Genomic_DNA"/>
</dbReference>
<feature type="transmembrane region" description="Helical" evidence="1">
    <location>
        <begin position="63"/>
        <end position="82"/>
    </location>
</feature>
<keyword evidence="1" id="KW-1133">Transmembrane helix</keyword>
<dbReference type="Proteomes" id="UP000469125">
    <property type="component" value="Unassembled WGS sequence"/>
</dbReference>
<organism evidence="2 3">
    <name type="scientific">Ornithinibacillus caprae</name>
    <dbReference type="NCBI Taxonomy" id="2678566"/>
    <lineage>
        <taxon>Bacteria</taxon>
        <taxon>Bacillati</taxon>
        <taxon>Bacillota</taxon>
        <taxon>Bacilli</taxon>
        <taxon>Bacillales</taxon>
        <taxon>Bacillaceae</taxon>
        <taxon>Ornithinibacillus</taxon>
    </lineage>
</organism>
<dbReference type="AlphaFoldDB" id="A0A6N8FK65"/>
<evidence type="ECO:0000313" key="2">
    <source>
        <dbReference type="EMBL" id="MUK89773.1"/>
    </source>
</evidence>
<keyword evidence="1" id="KW-0472">Membrane</keyword>
<comment type="caution">
    <text evidence="2">The sequence shown here is derived from an EMBL/GenBank/DDBJ whole genome shotgun (WGS) entry which is preliminary data.</text>
</comment>
<keyword evidence="3" id="KW-1185">Reference proteome</keyword>
<feature type="transmembrane region" description="Helical" evidence="1">
    <location>
        <begin position="122"/>
        <end position="145"/>
    </location>
</feature>
<reference evidence="2 3" key="1">
    <citation type="submission" date="2019-11" db="EMBL/GenBank/DDBJ databases">
        <authorList>
            <person name="Li X."/>
        </authorList>
    </citation>
    <scope>NUCLEOTIDE SEQUENCE [LARGE SCALE GENOMIC DNA]</scope>
    <source>
        <strain evidence="2 3">L9</strain>
    </source>
</reference>
<keyword evidence="1" id="KW-0812">Transmembrane</keyword>
<sequence>MITMIFLVIAFFMLPKIFPTEMTISILLYFAVLGLATDVLIGVDYPFNFYQIMDDSKLELFDVFIYGVNYSIYGYFFSFLIYKWMIRRGKLLLIIIYWSGQTTLIEWVSVKFHVFSYHNGWYIGYSIIAYLLVFTISAFVVKVFIHCWKSENKL</sequence>
<accession>A0A6N8FK65</accession>
<feature type="transmembrane region" description="Helical" evidence="1">
    <location>
        <begin position="21"/>
        <end position="43"/>
    </location>
</feature>
<evidence type="ECO:0000313" key="3">
    <source>
        <dbReference type="Proteomes" id="UP000469125"/>
    </source>
</evidence>
<protein>
    <submittedName>
        <fullName evidence="2">Uncharacterized protein</fullName>
    </submittedName>
</protein>
<dbReference type="RefSeq" id="WP_155669923.1">
    <property type="nucleotide sequence ID" value="NZ_WOCA01000014.1"/>
</dbReference>
<feature type="transmembrane region" description="Helical" evidence="1">
    <location>
        <begin position="91"/>
        <end position="110"/>
    </location>
</feature>